<organism evidence="2 3">
    <name type="scientific">Botryobasidium botryosum (strain FD-172 SS1)</name>
    <dbReference type="NCBI Taxonomy" id="930990"/>
    <lineage>
        <taxon>Eukaryota</taxon>
        <taxon>Fungi</taxon>
        <taxon>Dikarya</taxon>
        <taxon>Basidiomycota</taxon>
        <taxon>Agaricomycotina</taxon>
        <taxon>Agaricomycetes</taxon>
        <taxon>Cantharellales</taxon>
        <taxon>Botryobasidiaceae</taxon>
        <taxon>Botryobasidium</taxon>
    </lineage>
</organism>
<gene>
    <name evidence="2" type="ORF">BOTBODRAFT_353858</name>
</gene>
<dbReference type="Proteomes" id="UP000027195">
    <property type="component" value="Unassembled WGS sequence"/>
</dbReference>
<evidence type="ECO:0000256" key="1">
    <source>
        <dbReference type="SAM" id="MobiDB-lite"/>
    </source>
</evidence>
<name>A0A067MF81_BOTB1</name>
<dbReference type="EMBL" id="KL198039">
    <property type="protein sequence ID" value="KDQ14224.1"/>
    <property type="molecule type" value="Genomic_DNA"/>
</dbReference>
<evidence type="ECO:0000313" key="2">
    <source>
        <dbReference type="EMBL" id="KDQ14224.1"/>
    </source>
</evidence>
<accession>A0A067MF81</accession>
<reference evidence="3" key="1">
    <citation type="journal article" date="2014" name="Proc. Natl. Acad. Sci. U.S.A.">
        <title>Extensive sampling of basidiomycete genomes demonstrates inadequacy of the white-rot/brown-rot paradigm for wood decay fungi.</title>
        <authorList>
            <person name="Riley R."/>
            <person name="Salamov A.A."/>
            <person name="Brown D.W."/>
            <person name="Nagy L.G."/>
            <person name="Floudas D."/>
            <person name="Held B.W."/>
            <person name="Levasseur A."/>
            <person name="Lombard V."/>
            <person name="Morin E."/>
            <person name="Otillar R."/>
            <person name="Lindquist E.A."/>
            <person name="Sun H."/>
            <person name="LaButti K.M."/>
            <person name="Schmutz J."/>
            <person name="Jabbour D."/>
            <person name="Luo H."/>
            <person name="Baker S.E."/>
            <person name="Pisabarro A.G."/>
            <person name="Walton J.D."/>
            <person name="Blanchette R.A."/>
            <person name="Henrissat B."/>
            <person name="Martin F."/>
            <person name="Cullen D."/>
            <person name="Hibbett D.S."/>
            <person name="Grigoriev I.V."/>
        </authorList>
    </citation>
    <scope>NUCLEOTIDE SEQUENCE [LARGE SCALE GENOMIC DNA]</scope>
    <source>
        <strain evidence="3">FD-172 SS1</strain>
    </source>
</reference>
<feature type="region of interest" description="Disordered" evidence="1">
    <location>
        <begin position="180"/>
        <end position="212"/>
    </location>
</feature>
<feature type="compositionally biased region" description="Low complexity" evidence="1">
    <location>
        <begin position="100"/>
        <end position="118"/>
    </location>
</feature>
<feature type="region of interest" description="Disordered" evidence="1">
    <location>
        <begin position="55"/>
        <end position="86"/>
    </location>
</feature>
<keyword evidence="3" id="KW-1185">Reference proteome</keyword>
<sequence>MDAKYADTGKGVYKSREGGRFRFPSLTRYHHHLAPAYQPTRDLITPTHNKLTIKTCSPPSSPPPSSTMCSPSLVPPKSRGPVPSPALPLAPLRLLASLPPVPRSSARSTTRSPARSRVALLSPRSPGRPSVHPRLLLAPPPPLPPPLLVRAFPRPLARRARTMFPRRLRRWRLTRPAPLSSPVLVSSTSSRARGRQSSTTLAFAGSSSSEEY</sequence>
<feature type="compositionally biased region" description="Polar residues" evidence="1">
    <location>
        <begin position="195"/>
        <end position="212"/>
    </location>
</feature>
<feature type="region of interest" description="Disordered" evidence="1">
    <location>
        <begin position="100"/>
        <end position="132"/>
    </location>
</feature>
<protein>
    <submittedName>
        <fullName evidence="2">Uncharacterized protein</fullName>
    </submittedName>
</protein>
<evidence type="ECO:0000313" key="3">
    <source>
        <dbReference type="Proteomes" id="UP000027195"/>
    </source>
</evidence>
<proteinExistence type="predicted"/>
<dbReference type="HOGENOM" id="CLU_1283067_0_0_1"/>
<dbReference type="AlphaFoldDB" id="A0A067MF81"/>
<feature type="compositionally biased region" description="Low complexity" evidence="1">
    <location>
        <begin position="180"/>
        <end position="190"/>
    </location>
</feature>
<dbReference type="InParanoid" id="A0A067MF81"/>